<reference evidence="3" key="1">
    <citation type="submission" date="2022-07" db="EMBL/GenBank/DDBJ databases">
        <title>Mycobacterium kiyosense sp. nov., scotochromogenic slow-glowing species isolated from respiratory specimens.</title>
        <authorList>
            <person name="Fukano H."/>
            <person name="Kazumi Y."/>
            <person name="Sakagami N."/>
            <person name="Ato M."/>
            <person name="Mitarai S."/>
            <person name="Hoshino Y."/>
        </authorList>
    </citation>
    <scope>NUCLEOTIDE SEQUENCE</scope>
    <source>
        <strain evidence="3">SRL2020-028</strain>
    </source>
</reference>
<dbReference type="PROSITE" id="PS50901">
    <property type="entry name" value="FTSK"/>
    <property type="match status" value="1"/>
</dbReference>
<dbReference type="SUPFAM" id="SSF52540">
    <property type="entry name" value="P-loop containing nucleoside triphosphate hydrolases"/>
    <property type="match status" value="1"/>
</dbReference>
<dbReference type="AlphaFoldDB" id="A0AA37Q407"/>
<feature type="binding site" evidence="1">
    <location>
        <begin position="68"/>
        <end position="75"/>
    </location>
    <ligand>
        <name>ATP</name>
        <dbReference type="ChEBI" id="CHEBI:30616"/>
    </ligand>
</feature>
<protein>
    <recommendedName>
        <fullName evidence="2">FtsK domain-containing protein</fullName>
    </recommendedName>
</protein>
<sequence length="294" mass="31726">MSAELDELAAVFGVPSVHSWRPWWAHEAPARPAHFPAYVGLTPKGAPVDLDIMAAPLGGDGPHGVLLGGPSSGKTEALTTLVLSLCATYQPDEIRILLICGDPHAPRDNGLQALAALPQVDILGADLPAPRREADFLAAAQERIQDEVRSRRRSLREVHPARRPTHGSHLLVIVDDYHLLETDWGTDQWRGLLWRIVTRGAPLNMHLMVSSRVLSPAIRMLLPHCGYRIVMGSHDIDAADDFDGTDSSSGVEPGLALVATDDADPAACTFFHPSGDGGRIRNALIARIRAHAQP</sequence>
<name>A0AA37Q407_9MYCO</name>
<proteinExistence type="predicted"/>
<dbReference type="InterPro" id="IPR027417">
    <property type="entry name" value="P-loop_NTPase"/>
</dbReference>
<dbReference type="InterPro" id="IPR002543">
    <property type="entry name" value="FtsK_dom"/>
</dbReference>
<evidence type="ECO:0000259" key="2">
    <source>
        <dbReference type="PROSITE" id="PS50901"/>
    </source>
</evidence>
<accession>A0AA37Q407</accession>
<keyword evidence="1" id="KW-0067">ATP-binding</keyword>
<dbReference type="GO" id="GO:0003677">
    <property type="term" value="F:DNA binding"/>
    <property type="evidence" value="ECO:0007669"/>
    <property type="project" value="InterPro"/>
</dbReference>
<dbReference type="Pfam" id="PF01580">
    <property type="entry name" value="FtsK_SpoIIIE"/>
    <property type="match status" value="1"/>
</dbReference>
<feature type="domain" description="FtsK" evidence="2">
    <location>
        <begin position="45"/>
        <end position="240"/>
    </location>
</feature>
<dbReference type="GO" id="GO:0005524">
    <property type="term" value="F:ATP binding"/>
    <property type="evidence" value="ECO:0007669"/>
    <property type="project" value="UniProtKB-UniRule"/>
</dbReference>
<dbReference type="EMBL" id="BRXE01000096">
    <property type="protein sequence ID" value="GLB85722.1"/>
    <property type="molecule type" value="Genomic_DNA"/>
</dbReference>
<comment type="caution">
    <text evidence="3">The sequence shown here is derived from an EMBL/GenBank/DDBJ whole genome shotgun (WGS) entry which is preliminary data.</text>
</comment>
<keyword evidence="1" id="KW-0547">Nucleotide-binding</keyword>
<gene>
    <name evidence="3" type="ORF">SRL2020028_49780</name>
</gene>
<evidence type="ECO:0000313" key="4">
    <source>
        <dbReference type="Proteomes" id="UP001165663"/>
    </source>
</evidence>
<evidence type="ECO:0000313" key="3">
    <source>
        <dbReference type="EMBL" id="GLB85722.1"/>
    </source>
</evidence>
<evidence type="ECO:0000256" key="1">
    <source>
        <dbReference type="PROSITE-ProRule" id="PRU00289"/>
    </source>
</evidence>
<dbReference type="Gene3D" id="3.40.50.300">
    <property type="entry name" value="P-loop containing nucleotide triphosphate hydrolases"/>
    <property type="match status" value="1"/>
</dbReference>
<dbReference type="Proteomes" id="UP001165663">
    <property type="component" value="Unassembled WGS sequence"/>
</dbReference>
<organism evidence="3 4">
    <name type="scientific">Mycobacterium kiyosense</name>
    <dbReference type="NCBI Taxonomy" id="2871094"/>
    <lineage>
        <taxon>Bacteria</taxon>
        <taxon>Bacillati</taxon>
        <taxon>Actinomycetota</taxon>
        <taxon>Actinomycetes</taxon>
        <taxon>Mycobacteriales</taxon>
        <taxon>Mycobacteriaceae</taxon>
        <taxon>Mycobacterium</taxon>
    </lineage>
</organism>